<feature type="region of interest" description="Disordered" evidence="1">
    <location>
        <begin position="277"/>
        <end position="302"/>
    </location>
</feature>
<evidence type="ECO:0000313" key="4">
    <source>
        <dbReference type="Proteomes" id="UP000683417"/>
    </source>
</evidence>
<sequence>MKAVTACNFPENNDMYGLGIRLAFYTLWLGTILACRMAPRQASMLRMTNSLFVTAIIISLIIKIRENNISPIEKSVILFMCFSGYLYILPLYIGRILAICFPIMNPTCFYQREKSRIQKTLNFLLMVFVSGFNLKFWVEIVYIARPEACNPIGFFFKKVPLEESDYRMGNIMFYFSWIFSCLMTLGIKFARASGRLQYIGQRRSRRQNPLLALQTHTILNLILAAISIFDIELTLRWNNMQGPKIWSASQILPLTISIGMVIRSILLFSSGTHTKKKSASSKRITSESRSFSSPSINETQIGNLQGPDLVLLRTTERLSSGAVQPQFPRNSDADTQAQRVQVLPLQTDRVHPQQPPSYHESLPPYHPE</sequence>
<feature type="transmembrane region" description="Helical" evidence="2">
    <location>
        <begin position="121"/>
        <end position="144"/>
    </location>
</feature>
<accession>A0A9W4GBL7</accession>
<name>A0A9W4GBL7_BLUGR</name>
<feature type="compositionally biased region" description="Polar residues" evidence="1">
    <location>
        <begin position="321"/>
        <end position="339"/>
    </location>
</feature>
<reference evidence="3" key="1">
    <citation type="submission" date="2020-10" db="EMBL/GenBank/DDBJ databases">
        <authorList>
            <person name="Muller C M."/>
        </authorList>
    </citation>
    <scope>NUCLEOTIDE SEQUENCE</scope>
    <source>
        <strain evidence="3">THUN-12</strain>
    </source>
</reference>
<evidence type="ECO:0000256" key="1">
    <source>
        <dbReference type="SAM" id="MobiDB-lite"/>
    </source>
</evidence>
<dbReference type="EMBL" id="CAJHIT010000001">
    <property type="protein sequence ID" value="CAD6498741.1"/>
    <property type="molecule type" value="Genomic_DNA"/>
</dbReference>
<comment type="caution">
    <text evidence="3">The sequence shown here is derived from an EMBL/GenBank/DDBJ whole genome shotgun (WGS) entry which is preliminary data.</text>
</comment>
<feature type="region of interest" description="Disordered" evidence="1">
    <location>
        <begin position="321"/>
        <end position="368"/>
    </location>
</feature>
<keyword evidence="2" id="KW-0472">Membrane</keyword>
<dbReference type="PROSITE" id="PS51257">
    <property type="entry name" value="PROKAR_LIPOPROTEIN"/>
    <property type="match status" value="1"/>
</dbReference>
<evidence type="ECO:0000313" key="3">
    <source>
        <dbReference type="EMBL" id="CAD6498741.1"/>
    </source>
</evidence>
<evidence type="ECO:0000256" key="2">
    <source>
        <dbReference type="SAM" id="Phobius"/>
    </source>
</evidence>
<feature type="transmembrane region" description="Helical" evidence="2">
    <location>
        <begin position="15"/>
        <end position="35"/>
    </location>
</feature>
<feature type="transmembrane region" description="Helical" evidence="2">
    <location>
        <begin position="171"/>
        <end position="190"/>
    </location>
</feature>
<feature type="compositionally biased region" description="Polar residues" evidence="1">
    <location>
        <begin position="281"/>
        <end position="302"/>
    </location>
</feature>
<feature type="transmembrane region" description="Helical" evidence="2">
    <location>
        <begin position="210"/>
        <end position="231"/>
    </location>
</feature>
<gene>
    <name evidence="3" type="ORF">BGTH12_LOCUS99</name>
</gene>
<keyword evidence="2" id="KW-0812">Transmembrane</keyword>
<dbReference type="AlphaFoldDB" id="A0A9W4GBL7"/>
<feature type="transmembrane region" description="Helical" evidence="2">
    <location>
        <begin position="251"/>
        <end position="268"/>
    </location>
</feature>
<keyword evidence="2" id="KW-1133">Transmembrane helix</keyword>
<organism evidence="3 4">
    <name type="scientific">Blumeria graminis f. sp. triticale</name>
    <dbReference type="NCBI Taxonomy" id="1689686"/>
    <lineage>
        <taxon>Eukaryota</taxon>
        <taxon>Fungi</taxon>
        <taxon>Dikarya</taxon>
        <taxon>Ascomycota</taxon>
        <taxon>Pezizomycotina</taxon>
        <taxon>Leotiomycetes</taxon>
        <taxon>Erysiphales</taxon>
        <taxon>Erysiphaceae</taxon>
        <taxon>Blumeria</taxon>
    </lineage>
</organism>
<proteinExistence type="predicted"/>
<dbReference type="Proteomes" id="UP000683417">
    <property type="component" value="Unassembled WGS sequence"/>
</dbReference>
<feature type="transmembrane region" description="Helical" evidence="2">
    <location>
        <begin position="76"/>
        <end position="101"/>
    </location>
</feature>
<protein>
    <submittedName>
        <fullName evidence="3">BgTH12-04402</fullName>
    </submittedName>
</protein>
<feature type="transmembrane region" description="Helical" evidence="2">
    <location>
        <begin position="47"/>
        <end position="64"/>
    </location>
</feature>